<sequence length="4186" mass="466606">MSPVPQVAQQISQEQSQQQNGPNLSSLHSSLLAPRGRNPAFLQQVQPAGCDKKHVLLVPTPVPVQRQLILSVARHHKDVILHKETCKKRQEKHLRTVAAFTAREIERFWSTIKQVVDLKLQVELEERRKKALNSQNNSKKEIRDSLNKKESLQKEVVLPDLLTSTVKKYMGDLVDAAAAAEALLPKGSAQITTAVKSDTPSLWCGTLREYQKTGLEWLAKLYQMNLNGILADEAGLGKTVQVVAFFAHLACNEGNWGPILVVSPNLNVLKWEIELKHWCPALKVRLYLGNPGELLKKRQEWTDPNNFNVCIASCKQFFEDCEAFMSVQWRYLVLDERQNGNNLTEKHWDAIFNLQSHHRLLLMDTLLPTALKDLWAIACFLIPGISQSYLDFTKVASVEGNEDHYRRVAVRVQRAVQSFILRRSKIHVEKQLPRKYEHVITCTLSNRQKSMYKDILSQPRTQECLRSGHFVSILHILMQLLRVCNHPDLISSRLPSSSFVLDTLEFTTASLVLNALGWDLWKHADWSLFDVIGMENQMTCYEAQILPKLKVTRKLIEEIYCSGSSPRLEPESIKNFNEDKRFFCAILSSHTPSTGVSHIDADTVVFYDTDLDPVMDTKAKEWCHKIARDRDIHIYRLVSGNSVEERLLKKGIKHLIQEVAAQGDDCSTDFLTQVLCSEYGKEDSRKFTEETQSEIRDDIDSELYDSRNTMVPSQLEQLVNFVDELKPIEKYALNFLELFHTSNDQKSQKANKELKTANIKWEYQHAKELEKAEDKFQQEVKEELLTYTRQDAYNTLWTPPVVPENDDDVYTDSVMCLMYSSTPIPESKLPPLFVRKARKRQRTDLSLTPRILKTRQKSKAQKSLLLVKQQTYFARPLSALIKSAADTGQDSPAWLIVEDLALLKAVKELWALPLNPAIVSPARPANWDFVSDVVNSCNYVYRSPKQCQNHYIKAFAGPEGQALTEEQIAPRLQEQQPRREQGEEQTVEQIQTQRQPQGETQASGRTLTPAVVSVVPPIPAQLEPTTPRQFFQAEAFDSISWNHRSDDNCADAFDDSAYISGCRSGRPPPPLPVRSEWKVWPRRPRVNCKKPRTVRMHHGNGPQNAQRQLQRSRSFTGSEGEEQQANLPQSPAASFAPSASPSAPQSPSYQIQQFIMSRSPVAGQNVNITLQNVGPVASGNQQITLTPLPIPNPTSPSFQFSPQQRRFEHGSPSYIQVTSPLPQQVQSQSPTQPNPVPVQTLPNVRAGTPGPGLGMCSQSPTRGFVDASVLVRQISLSPSNGGHFVYQEGPGIAQIAQGAAAQVQLPSSGTPATVRERRLSQPHSQSGGTIHHLGPQSPVASGANMQSLTSPGHITTTSLPPQISNIIQGQLMQQQQQVLQGQQLGRPIGYDRTSGGLIAGVGGPGAFGMTSPPPPTSPSRATVPQGLSSLPLTPTVNTAVKKQPKKLEEIPPANQETAQMRKQCLDHHHKQMEILKETFKECLIELFFLQHLQGNMMDFLAFKKKHCVPLQAYLRQNDLDLEEEEEEEQSEVINDEQTHTGTPVTATVNTIEIEAFKRQQALAPADSSKRPRIEVGRHGMVFQHPGVASGVPLQQLMPTAQGGMPPTPQTVQLTGQKQSQQQYDPSKGPPVQNAASLHTPPPQLPGRLQPANVPMTSLPAALQLSQQQPQIVESPAQPQIQVKIQPQSVPLTSAPLPAPLQQQVPPAIHVQGQTPNQVSQPQTTIQQQTVTLTRSSADPAQTSQRLTANTLPPTSSVVPATISGSTPPSTYPVQTNRTSPATNKSLSPIASKPPGLAVAAAPKTQSPAQNAAVLPQDNSQDKLAEQVKLENQIHQRIAELRKEGLWSLRRLPKLQEAPRPKSHWDYLLEEMQWMATDFAQERKWKMATAKKMVRTVARYHEEKKLNEERAKREEQNKLRRIAASIAREIEYFWSNIEQVVEIKLQIEFQEKRKKALNLKRISRKGKDTKPAEDLLLEKGSEMGSSSSGRKRKASTSLTDEEVEDEEETIEEQEAKEGNINHQTELSNLAKEAELPLEDLLKMYEGAFAENFHWPQPKPDSEEDSSEEEMEDHISDRESPQKEVVLIDSLLSIDQYKGIDRSSPPKKHMRDISEVAAAAEMLLPKGSSRITTAVKYNTPSLLYGPLREYQKIGLDWLAKLYRKNLNGILADEAGLGKTVQIIAFFAHLACNEGNWGPHLVVVRSCNILKWELELKRWCPGLKILLYFGSQRELRAKRQEWTEPNSFNVCITSYKQLFKGHPAFMKMRWKYLIVDEMQQIKNMTEKHWEALFSLRSQHRLLLIDTPLHNTLMELWTMVHFLIPGISRPYLDFPVKAANEENQDYCHKLVIRLHRMIQPFILRRSKRDVEKQLTKKYEHVLKCRLSNRQKAMYEDVILQPGTQEALKSGHFISVLHVLMQLQRICNHPDLINPRLSSTSYVSETLEYRTASLVLSALERDIWKESDLSLFDLIGMENKMTHYEAQMLPKQKVTRKLIEEIYSSPPPPARPNPVKLKPSRLFQPVQYGQKPEGRTVVFPSTQVQRTVTTATVTQQGQVRGRSPIATVSSNQAAAAQFQTTQASTSAPRHQPAATFTTATSTANPVKPRGQTSAQASQLGQAQPQAPSHTIQQSVLPQRLVLTSQAQARLPSGEVVKIAQLASIAGAQGRIAQPETPVTLQFQGNKFTLSHSQLRQLTAGQPLQLQGSVLQIVSAPGQQYLRPQGPVVMQTVSQAGTVQNALNALGNQHQAGVPTSTAVTQQGRTAVTNLSSGDMGAALKPAPTHGQLQETYEEKNRLLKERLDRIFSGNERRCSRAPMYGRDLLSVCSLTGERKPSQLPSSEDNSWRWAGFVNCCLSSSASGGPSNPLQEMILTLVQQRESLKDVVNRALFVLPAAVAAPPCLYVANPPPSYSHRLKLLKHSLKQKAAPHLHQLQQITTPHLLQFPDLRLVQYDSGKLEALAVLLQKLKSEGRRVLILSQMILMLDILELFLNFHFLTFVRIDEYANHEQRQELMKIFNRDKRIFCAILSSHSRSTGVNLVEADTVVFYDNDLNPVMDAKAQEWCDRIGRCKDIHIYRLVSGNSVEEKLLKNGTKDLIREVAAQGNDYSMAFLTQQTIQELFEVHSPMEDSGFRVKAEEFVVLSQEPSPAENISPKVARPFIEALNSIEQEDEESNDRIQEIGPESSIEPLISELCETKYNEEPSQLQELVAVVDQLTPIEKYALNYLELFHVSVDENEPRLNEMELKTAKKAWEVQHMKELKEKEQKMLWEDEEELLTYTREDAYNKEYVYEGPDGQTEIMPLWTPPTPPQDDNDIYIDSVMCLMYDTTPIPESKLPPVYVRKERKRHKTDPSAAGRKKKQRHGETVIPPRSLFDRATPGMLKMRREGKEQKKNILLKQQTQFAKPLPTLVKPAAEAGQDNPEWLISEDWALLQAVKQLLELPLNLAVVSPAHTPNWDLVSDVVNSCSRVYRSPKQCRNRYENVIIPREEGKLMYEANPKKKTKSIYKTKNSRPLRTNQIYAQDEGATHTQLYTNHFEMMKMIAGKRSPPIKPLLGMNPFQKNPKHASVLAESGINYDKPLPPIQVASLRAERIAKEKKALAEQQRAQQQTGPQPQQQQAGQQQAQQPAVQQAQAQPQPQAQAQVVQQPQAVVQTAVTTVANTAVLAGTIKTAVTGTSIQTATVSGNVIVNTVAGVPAATFQPINKRLASPVIPGTLTTSGGTATAQVVHTQQRTAAAPAASTELVTIASTQGVRAVTSVTASAVVTTNLTPVQTQTRSLVTQVTPATPTVQLSGKTITPAHFQLLRQQQQQAAQVQVPQIQAQAQAQSPAQIKTVGKLSQEQLIKLQKQKLQLPQQQAAQQTQQGAQQQTAQVQVQQQQQTQQLTAVTAPRPGAVLTGTTVTNLQVARLTRVPASQLQAQGQIQAQTPQAAQVALAKPPVVSVPAAVVSSAGVTTLPVTVAGISVAIGQPQKAAGGQTVVAQPLHVQQLLKLKHHQAAQQQKAIQPQVAQGQATVQQKINAQQVTVQTQQQTSQQQKVTYTTQPAIKTQFLTTPISQTQKPGGTQQVQAQIQVAKLPQVVQQQATVANIQQMVSVSQQVQAQPQTVTLSQTTAGQQQVQVIPATTATAQVVQQKLIQQQVVTTASPQIQAPGVQNPAQTPATPEAQNQQAKVQMRTPTVRLKAPTKPS</sequence>
<keyword evidence="4" id="KW-0347">Helicase</keyword>
<dbReference type="InterPro" id="IPR000330">
    <property type="entry name" value="SNF2_N"/>
</dbReference>
<feature type="region of interest" description="Disordered" evidence="10">
    <location>
        <begin position="1596"/>
        <end position="1643"/>
    </location>
</feature>
<dbReference type="Proteomes" id="UP001333110">
    <property type="component" value="Unassembled WGS sequence"/>
</dbReference>
<dbReference type="SMART" id="SM00487">
    <property type="entry name" value="DEXDc"/>
    <property type="match status" value="2"/>
</dbReference>
<evidence type="ECO:0008006" key="17">
    <source>
        <dbReference type="Google" id="ProtNLM"/>
    </source>
</evidence>
<feature type="region of interest" description="Disordered" evidence="10">
    <location>
        <begin position="3340"/>
        <end position="3363"/>
    </location>
</feature>
<dbReference type="Pfam" id="PF15790">
    <property type="entry name" value="EP400_N"/>
    <property type="match status" value="1"/>
</dbReference>
<feature type="region of interest" description="Disordered" evidence="10">
    <location>
        <begin position="2050"/>
        <end position="2079"/>
    </location>
</feature>
<evidence type="ECO:0000256" key="6">
    <source>
        <dbReference type="ARBA" id="ARBA00022853"/>
    </source>
</evidence>
<feature type="region of interest" description="Disordered" evidence="10">
    <location>
        <begin position="973"/>
        <end position="1008"/>
    </location>
</feature>
<evidence type="ECO:0000256" key="1">
    <source>
        <dbReference type="ARBA" id="ARBA00004123"/>
    </source>
</evidence>
<dbReference type="Pfam" id="PF00176">
    <property type="entry name" value="SNF2-rel_dom"/>
    <property type="match status" value="2"/>
</dbReference>
<dbReference type="SMART" id="SM00573">
    <property type="entry name" value="HSA"/>
    <property type="match status" value="1"/>
</dbReference>
<dbReference type="GO" id="GO:0000812">
    <property type="term" value="C:Swr1 complex"/>
    <property type="evidence" value="ECO:0007669"/>
    <property type="project" value="TreeGrafter"/>
</dbReference>
<gene>
    <name evidence="15" type="ORF">QYF61_020866</name>
</gene>
<feature type="region of interest" description="Disordered" evidence="10">
    <location>
        <begin position="1712"/>
        <end position="1788"/>
    </location>
</feature>
<feature type="compositionally biased region" description="Polar residues" evidence="10">
    <location>
        <begin position="2605"/>
        <end position="2627"/>
    </location>
</feature>
<keyword evidence="7" id="KW-0238">DNA-binding</keyword>
<feature type="coiled-coil region" evidence="9">
    <location>
        <begin position="115"/>
        <end position="155"/>
    </location>
</feature>
<dbReference type="PROSITE" id="PS51204">
    <property type="entry name" value="HSA"/>
    <property type="match status" value="1"/>
</dbReference>
<dbReference type="CDD" id="cd00167">
    <property type="entry name" value="SANT"/>
    <property type="match status" value="1"/>
</dbReference>
<comment type="subcellular location">
    <subcellularLocation>
        <location evidence="1">Nucleus</location>
    </subcellularLocation>
</comment>
<dbReference type="SUPFAM" id="SSF52540">
    <property type="entry name" value="P-loop containing nucleoside triphosphate hydrolases"/>
    <property type="match status" value="4"/>
</dbReference>
<feature type="domain" description="Helicase C-terminal" evidence="13">
    <location>
        <begin position="2953"/>
        <end position="3110"/>
    </location>
</feature>
<feature type="region of interest" description="Disordered" evidence="10">
    <location>
        <begin position="1307"/>
        <end position="1360"/>
    </location>
</feature>
<evidence type="ECO:0000256" key="10">
    <source>
        <dbReference type="SAM" id="MobiDB-lite"/>
    </source>
</evidence>
<dbReference type="InterPro" id="IPR038718">
    <property type="entry name" value="SNF2-like_sf"/>
</dbReference>
<dbReference type="InterPro" id="IPR049730">
    <property type="entry name" value="SNF2/RAD54-like_C"/>
</dbReference>
<feature type="compositionally biased region" description="Polar residues" evidence="10">
    <location>
        <begin position="20"/>
        <end position="29"/>
    </location>
</feature>
<name>A0AAN7RQQ7_MYCAM</name>
<evidence type="ECO:0000259" key="14">
    <source>
        <dbReference type="PROSITE" id="PS51204"/>
    </source>
</evidence>
<feature type="region of interest" description="Disordered" evidence="10">
    <location>
        <begin position="2594"/>
        <end position="2627"/>
    </location>
</feature>
<dbReference type="EMBL" id="JAUNZN010000013">
    <property type="protein sequence ID" value="KAK4813287.1"/>
    <property type="molecule type" value="Genomic_DNA"/>
</dbReference>
<reference evidence="15 16" key="1">
    <citation type="journal article" date="2023" name="J. Hered.">
        <title>Chromosome-level genome of the wood stork (Mycteria americana) provides insight into avian chromosome evolution.</title>
        <authorList>
            <person name="Flamio R. Jr."/>
            <person name="Ramstad K.M."/>
        </authorList>
    </citation>
    <scope>NUCLEOTIDE SEQUENCE [LARGE SCALE GENOMIC DNA]</scope>
    <source>
        <strain evidence="15">JAX WOST 10</strain>
    </source>
</reference>
<keyword evidence="2" id="KW-0547">Nucleotide-binding</keyword>
<dbReference type="GO" id="GO:0006325">
    <property type="term" value="P:chromatin organization"/>
    <property type="evidence" value="ECO:0007669"/>
    <property type="project" value="UniProtKB-KW"/>
</dbReference>
<dbReference type="InterPro" id="IPR014001">
    <property type="entry name" value="Helicase_ATP-bd"/>
</dbReference>
<evidence type="ECO:0000259" key="13">
    <source>
        <dbReference type="PROSITE" id="PS51194"/>
    </source>
</evidence>
<evidence type="ECO:0000256" key="9">
    <source>
        <dbReference type="SAM" id="Coils"/>
    </source>
</evidence>
<feature type="compositionally biased region" description="Polar residues" evidence="10">
    <location>
        <begin position="1343"/>
        <end position="1360"/>
    </location>
</feature>
<dbReference type="PANTHER" id="PTHR46459:SF1">
    <property type="entry name" value="E1A-BINDING PROTEIN P400"/>
    <property type="match status" value="1"/>
</dbReference>
<evidence type="ECO:0000256" key="2">
    <source>
        <dbReference type="ARBA" id="ARBA00022741"/>
    </source>
</evidence>
<feature type="compositionally biased region" description="Acidic residues" evidence="10">
    <location>
        <begin position="1521"/>
        <end position="1534"/>
    </location>
</feature>
<feature type="compositionally biased region" description="Low complexity" evidence="10">
    <location>
        <begin position="1128"/>
        <end position="1149"/>
    </location>
</feature>
<dbReference type="CDD" id="cd18793">
    <property type="entry name" value="SF2_C_SNF"/>
    <property type="match status" value="1"/>
</dbReference>
<feature type="region of interest" description="Disordered" evidence="10">
    <location>
        <begin position="4148"/>
        <end position="4186"/>
    </location>
</feature>
<feature type="region of interest" description="Disordered" evidence="10">
    <location>
        <begin position="1967"/>
        <end position="2026"/>
    </location>
</feature>
<dbReference type="Gene3D" id="1.10.10.60">
    <property type="entry name" value="Homeodomain-like"/>
    <property type="match status" value="1"/>
</dbReference>
<feature type="compositionally biased region" description="Polar residues" evidence="10">
    <location>
        <begin position="1101"/>
        <end position="1127"/>
    </location>
</feature>
<dbReference type="InterPro" id="IPR027417">
    <property type="entry name" value="P-loop_NTPase"/>
</dbReference>
<dbReference type="GO" id="GO:0004386">
    <property type="term" value="F:helicase activity"/>
    <property type="evidence" value="ECO:0007669"/>
    <property type="project" value="UniProtKB-KW"/>
</dbReference>
<feature type="region of interest" description="Disordered" evidence="10">
    <location>
        <begin position="1521"/>
        <end position="1541"/>
    </location>
</feature>
<feature type="compositionally biased region" description="Polar residues" evidence="10">
    <location>
        <begin position="987"/>
        <end position="1006"/>
    </location>
</feature>
<dbReference type="FunFam" id="3.40.50.300:FF:001674">
    <property type="entry name" value="E1A-binding protein p400 isoform X7"/>
    <property type="match status" value="1"/>
</dbReference>
<feature type="region of interest" description="Disordered" evidence="10">
    <location>
        <begin position="3594"/>
        <end position="3632"/>
    </location>
</feature>
<dbReference type="InterPro" id="IPR001005">
    <property type="entry name" value="SANT/Myb"/>
</dbReference>
<evidence type="ECO:0000256" key="7">
    <source>
        <dbReference type="ARBA" id="ARBA00023125"/>
    </source>
</evidence>
<dbReference type="PROSITE" id="PS50090">
    <property type="entry name" value="MYB_LIKE"/>
    <property type="match status" value="1"/>
</dbReference>
<dbReference type="Gene3D" id="3.40.50.10810">
    <property type="entry name" value="Tandem AAA-ATPase domain"/>
    <property type="match status" value="2"/>
</dbReference>
<organism evidence="15 16">
    <name type="scientific">Mycteria americana</name>
    <name type="common">Wood stork</name>
    <dbReference type="NCBI Taxonomy" id="33587"/>
    <lineage>
        <taxon>Eukaryota</taxon>
        <taxon>Metazoa</taxon>
        <taxon>Chordata</taxon>
        <taxon>Craniata</taxon>
        <taxon>Vertebrata</taxon>
        <taxon>Euteleostomi</taxon>
        <taxon>Archelosauria</taxon>
        <taxon>Archosauria</taxon>
        <taxon>Dinosauria</taxon>
        <taxon>Saurischia</taxon>
        <taxon>Theropoda</taxon>
        <taxon>Coelurosauria</taxon>
        <taxon>Aves</taxon>
        <taxon>Neognathae</taxon>
        <taxon>Neoaves</taxon>
        <taxon>Aequornithes</taxon>
        <taxon>Ciconiiformes</taxon>
        <taxon>Ciconiidae</taxon>
        <taxon>Mycteria</taxon>
    </lineage>
</organism>
<accession>A0AAN7RQQ7</accession>
<dbReference type="PROSITE" id="PS51194">
    <property type="entry name" value="HELICASE_CTER"/>
    <property type="match status" value="1"/>
</dbReference>
<feature type="compositionally biased region" description="Low complexity" evidence="10">
    <location>
        <begin position="3601"/>
        <end position="3632"/>
    </location>
</feature>
<feature type="compositionally biased region" description="Low complexity" evidence="10">
    <location>
        <begin position="1"/>
        <end position="19"/>
    </location>
</feature>
<evidence type="ECO:0000256" key="3">
    <source>
        <dbReference type="ARBA" id="ARBA00022801"/>
    </source>
</evidence>
<dbReference type="InterPro" id="IPR014012">
    <property type="entry name" value="HSA_dom"/>
</dbReference>
<evidence type="ECO:0000313" key="16">
    <source>
        <dbReference type="Proteomes" id="UP001333110"/>
    </source>
</evidence>
<dbReference type="PANTHER" id="PTHR46459">
    <property type="entry name" value="E1A-BINDING PROTEIN P400-RELATED"/>
    <property type="match status" value="1"/>
</dbReference>
<keyword evidence="5" id="KW-0067">ATP-binding</keyword>
<feature type="domain" description="Helicase ATP-binding" evidence="12">
    <location>
        <begin position="2157"/>
        <end position="2322"/>
    </location>
</feature>
<dbReference type="GO" id="GO:0003682">
    <property type="term" value="F:chromatin binding"/>
    <property type="evidence" value="ECO:0007669"/>
    <property type="project" value="TreeGrafter"/>
</dbReference>
<dbReference type="Gene3D" id="3.40.50.300">
    <property type="entry name" value="P-loop containing nucleotide triphosphate hydrolases"/>
    <property type="match status" value="2"/>
</dbReference>
<feature type="region of interest" description="Disordered" evidence="10">
    <location>
        <begin position="1090"/>
        <end position="1149"/>
    </location>
</feature>
<keyword evidence="8" id="KW-0539">Nucleus</keyword>
<feature type="compositionally biased region" description="Acidic residues" evidence="10">
    <location>
        <begin position="2060"/>
        <end position="2070"/>
    </location>
</feature>
<dbReference type="GO" id="GO:0016787">
    <property type="term" value="F:hydrolase activity"/>
    <property type="evidence" value="ECO:0007669"/>
    <property type="project" value="UniProtKB-KW"/>
</dbReference>
<dbReference type="GO" id="GO:0005524">
    <property type="term" value="F:ATP binding"/>
    <property type="evidence" value="ECO:0007669"/>
    <property type="project" value="UniProtKB-KW"/>
</dbReference>
<feature type="region of interest" description="Disordered" evidence="10">
    <location>
        <begin position="1"/>
        <end position="30"/>
    </location>
</feature>
<dbReference type="SMART" id="SM00717">
    <property type="entry name" value="SANT"/>
    <property type="match status" value="2"/>
</dbReference>
<feature type="compositionally biased region" description="Polar residues" evidence="10">
    <location>
        <begin position="1734"/>
        <end position="1788"/>
    </location>
</feature>
<dbReference type="GO" id="GO:0035267">
    <property type="term" value="C:NuA4 histone acetyltransferase complex"/>
    <property type="evidence" value="ECO:0007669"/>
    <property type="project" value="TreeGrafter"/>
</dbReference>
<feature type="domain" description="HSA" evidence="14">
    <location>
        <begin position="1851"/>
        <end position="1923"/>
    </location>
</feature>
<evidence type="ECO:0000259" key="11">
    <source>
        <dbReference type="PROSITE" id="PS50090"/>
    </source>
</evidence>
<feature type="compositionally biased region" description="Polar residues" evidence="10">
    <location>
        <begin position="4153"/>
        <end position="4169"/>
    </location>
</feature>
<feature type="compositionally biased region" description="Acidic residues" evidence="10">
    <location>
        <begin position="1998"/>
        <end position="2011"/>
    </location>
</feature>
<feature type="compositionally biased region" description="Low complexity" evidence="10">
    <location>
        <begin position="1720"/>
        <end position="1733"/>
    </location>
</feature>
<dbReference type="Pfam" id="PF00271">
    <property type="entry name" value="Helicase_C"/>
    <property type="match status" value="1"/>
</dbReference>
<feature type="coiled-coil region" evidence="9">
    <location>
        <begin position="1896"/>
        <end position="1959"/>
    </location>
</feature>
<dbReference type="GO" id="GO:0003677">
    <property type="term" value="F:DNA binding"/>
    <property type="evidence" value="ECO:0007669"/>
    <property type="project" value="UniProtKB-KW"/>
</dbReference>
<keyword evidence="6" id="KW-0156">Chromatin regulator</keyword>
<dbReference type="FunFam" id="3.40.50.10810:FF:000005">
    <property type="entry name" value="Photoperiod-independent early flowering 1"/>
    <property type="match status" value="2"/>
</dbReference>
<dbReference type="InterPro" id="IPR031575">
    <property type="entry name" value="EP400_N"/>
</dbReference>
<proteinExistence type="predicted"/>
<keyword evidence="16" id="KW-1185">Reference proteome</keyword>
<keyword evidence="3" id="KW-0378">Hydrolase</keyword>
<dbReference type="InterPro" id="IPR001650">
    <property type="entry name" value="Helicase_C-like"/>
</dbReference>
<evidence type="ECO:0000256" key="8">
    <source>
        <dbReference type="ARBA" id="ARBA00023242"/>
    </source>
</evidence>
<keyword evidence="9" id="KW-0175">Coiled coil</keyword>
<dbReference type="Gene3D" id="1.20.120.850">
    <property type="entry name" value="SWI2/SNF2 ATPases, N-terminal domain"/>
    <property type="match status" value="2"/>
</dbReference>
<evidence type="ECO:0000256" key="4">
    <source>
        <dbReference type="ARBA" id="ARBA00022806"/>
    </source>
</evidence>
<evidence type="ECO:0000256" key="5">
    <source>
        <dbReference type="ARBA" id="ARBA00022840"/>
    </source>
</evidence>
<feature type="domain" description="Myb-like" evidence="11">
    <location>
        <begin position="3421"/>
        <end position="3482"/>
    </location>
</feature>
<comment type="caution">
    <text evidence="15">The sequence shown here is derived from an EMBL/GenBank/DDBJ whole genome shotgun (WGS) entry which is preliminary data.</text>
</comment>
<dbReference type="Pfam" id="PF07529">
    <property type="entry name" value="HSA"/>
    <property type="match status" value="1"/>
</dbReference>
<dbReference type="GO" id="GO:0006281">
    <property type="term" value="P:DNA repair"/>
    <property type="evidence" value="ECO:0007669"/>
    <property type="project" value="TreeGrafter"/>
</dbReference>
<feature type="domain" description="Helicase ATP-binding" evidence="12">
    <location>
        <begin position="219"/>
        <end position="384"/>
    </location>
</feature>
<feature type="compositionally biased region" description="Polar residues" evidence="10">
    <location>
        <begin position="1420"/>
        <end position="1433"/>
    </location>
</feature>
<dbReference type="PROSITE" id="PS51192">
    <property type="entry name" value="HELICASE_ATP_BIND_1"/>
    <property type="match status" value="2"/>
</dbReference>
<feature type="compositionally biased region" description="Polar residues" evidence="10">
    <location>
        <begin position="1609"/>
        <end position="1624"/>
    </location>
</feature>
<feature type="region of interest" description="Disordered" evidence="10">
    <location>
        <begin position="1409"/>
        <end position="1433"/>
    </location>
</feature>
<feature type="compositionally biased region" description="Basic and acidic residues" evidence="10">
    <location>
        <begin position="1967"/>
        <end position="1980"/>
    </location>
</feature>
<protein>
    <recommendedName>
        <fullName evidence="17">E1A-binding protein p400</fullName>
    </recommendedName>
</protein>
<evidence type="ECO:0000259" key="12">
    <source>
        <dbReference type="PROSITE" id="PS51192"/>
    </source>
</evidence>
<evidence type="ECO:0000313" key="15">
    <source>
        <dbReference type="EMBL" id="KAK4813287.1"/>
    </source>
</evidence>